<evidence type="ECO:0000313" key="1">
    <source>
        <dbReference type="EMBL" id="MCD7138513.1"/>
    </source>
</evidence>
<dbReference type="Proteomes" id="UP001200032">
    <property type="component" value="Unassembled WGS sequence"/>
</dbReference>
<gene>
    <name evidence="1" type="ORF">LTY59_04700</name>
</gene>
<proteinExistence type="predicted"/>
<protein>
    <submittedName>
        <fullName evidence="1">Uncharacterized protein</fullName>
    </submittedName>
</protein>
<evidence type="ECO:0000313" key="2">
    <source>
        <dbReference type="Proteomes" id="UP001200032"/>
    </source>
</evidence>
<reference evidence="1 2" key="1">
    <citation type="submission" date="2021-12" db="EMBL/GenBank/DDBJ databases">
        <title>A phylogenomic analysis of Limosilactobacillus reuteri reveals ancient and stable evolutionary relationships with rodents and birds and zoonotic transmission to humans.</title>
        <authorList>
            <person name="Li F."/>
            <person name="Li X."/>
            <person name="Cheng C."/>
            <person name="Tollenaar S."/>
            <person name="Zhang J.S."/>
            <person name="Simpson D."/>
            <person name="Tasseva G."/>
            <person name="Perez-Munoz M.E."/>
            <person name="Frese S."/>
            <person name="Gaenzle M.G."/>
            <person name="Walter J."/>
            <person name="Zheng J."/>
        </authorList>
    </citation>
    <scope>NUCLEOTIDE SEQUENCE [LARGE SCALE GENOMIC DNA]</scope>
    <source>
        <strain evidence="1 2">WF-AF5-A</strain>
    </source>
</reference>
<accession>A0ABS8RCQ0</accession>
<sequence length="50" mass="5771">MNYGNLTVKRVCRKITATFFVDELQKIGTVEDVTLDECLDSHTVQLLRQK</sequence>
<dbReference type="EMBL" id="JAJPDJ010000059">
    <property type="protein sequence ID" value="MCD7138513.1"/>
    <property type="molecule type" value="Genomic_DNA"/>
</dbReference>
<keyword evidence="2" id="KW-1185">Reference proteome</keyword>
<name>A0ABS8RCQ0_9LACO</name>
<dbReference type="RefSeq" id="WP_182587187.1">
    <property type="nucleotide sequence ID" value="NZ_JACIVG010000087.1"/>
</dbReference>
<organism evidence="1 2">
    <name type="scientific">Limosilactobacillus balticus</name>
    <dbReference type="NCBI Taxonomy" id="2759747"/>
    <lineage>
        <taxon>Bacteria</taxon>
        <taxon>Bacillati</taxon>
        <taxon>Bacillota</taxon>
        <taxon>Bacilli</taxon>
        <taxon>Lactobacillales</taxon>
        <taxon>Lactobacillaceae</taxon>
        <taxon>Limosilactobacillus</taxon>
    </lineage>
</organism>
<comment type="caution">
    <text evidence="1">The sequence shown here is derived from an EMBL/GenBank/DDBJ whole genome shotgun (WGS) entry which is preliminary data.</text>
</comment>